<dbReference type="OrthoDB" id="1745046at2759"/>
<evidence type="ECO:0000256" key="1">
    <source>
        <dbReference type="SAM" id="MobiDB-lite"/>
    </source>
</evidence>
<feature type="region of interest" description="Disordered" evidence="1">
    <location>
        <begin position="42"/>
        <end position="118"/>
    </location>
</feature>
<evidence type="ECO:0000313" key="2">
    <source>
        <dbReference type="EMBL" id="KAJ8450341.1"/>
    </source>
</evidence>
<keyword evidence="3" id="KW-1185">Reference proteome</keyword>
<feature type="compositionally biased region" description="Low complexity" evidence="1">
    <location>
        <begin position="54"/>
        <end position="101"/>
    </location>
</feature>
<protein>
    <submittedName>
        <fullName evidence="2">Uncharacterized protein</fullName>
    </submittedName>
</protein>
<comment type="caution">
    <text evidence="2">The sequence shown here is derived from an EMBL/GenBank/DDBJ whole genome shotgun (WGS) entry which is preliminary data.</text>
</comment>
<name>A0A9Q1KSX5_9CARY</name>
<accession>A0A9Q1KSX5</accession>
<dbReference type="PANTHER" id="PTHR33871">
    <property type="entry name" value="OS05G0503100 PROTEIN-RELATED"/>
    <property type="match status" value="1"/>
</dbReference>
<feature type="compositionally biased region" description="Polar residues" evidence="1">
    <location>
        <begin position="207"/>
        <end position="217"/>
    </location>
</feature>
<gene>
    <name evidence="2" type="ORF">Cgig2_004798</name>
</gene>
<feature type="compositionally biased region" description="Basic and acidic residues" evidence="1">
    <location>
        <begin position="102"/>
        <end position="117"/>
    </location>
</feature>
<reference evidence="2" key="1">
    <citation type="submission" date="2022-04" db="EMBL/GenBank/DDBJ databases">
        <title>Carnegiea gigantea Genome sequencing and assembly v2.</title>
        <authorList>
            <person name="Copetti D."/>
            <person name="Sanderson M.J."/>
            <person name="Burquez A."/>
            <person name="Wojciechowski M.F."/>
        </authorList>
    </citation>
    <scope>NUCLEOTIDE SEQUENCE</scope>
    <source>
        <strain evidence="2">SGP5-SGP5p</strain>
        <tissue evidence="2">Aerial part</tissue>
    </source>
</reference>
<dbReference type="EMBL" id="JAKOGI010000016">
    <property type="protein sequence ID" value="KAJ8450341.1"/>
    <property type="molecule type" value="Genomic_DNA"/>
</dbReference>
<evidence type="ECO:0000313" key="3">
    <source>
        <dbReference type="Proteomes" id="UP001153076"/>
    </source>
</evidence>
<organism evidence="2 3">
    <name type="scientific">Carnegiea gigantea</name>
    <dbReference type="NCBI Taxonomy" id="171969"/>
    <lineage>
        <taxon>Eukaryota</taxon>
        <taxon>Viridiplantae</taxon>
        <taxon>Streptophyta</taxon>
        <taxon>Embryophyta</taxon>
        <taxon>Tracheophyta</taxon>
        <taxon>Spermatophyta</taxon>
        <taxon>Magnoliopsida</taxon>
        <taxon>eudicotyledons</taxon>
        <taxon>Gunneridae</taxon>
        <taxon>Pentapetalae</taxon>
        <taxon>Caryophyllales</taxon>
        <taxon>Cactineae</taxon>
        <taxon>Cactaceae</taxon>
        <taxon>Cactoideae</taxon>
        <taxon>Echinocereeae</taxon>
        <taxon>Carnegiea</taxon>
    </lineage>
</organism>
<dbReference type="PANTHER" id="PTHR33871:SF18">
    <property type="entry name" value="F24J8.12 PROTEIN"/>
    <property type="match status" value="1"/>
</dbReference>
<dbReference type="AlphaFoldDB" id="A0A9Q1KSX5"/>
<feature type="compositionally biased region" description="Polar residues" evidence="1">
    <location>
        <begin position="263"/>
        <end position="275"/>
    </location>
</feature>
<dbReference type="Proteomes" id="UP001153076">
    <property type="component" value="Unassembled WGS sequence"/>
</dbReference>
<sequence length="353" mass="38577">MGSCISKCKPKKAPKKAIQQEEEPQCIEKNNKIPIVQDKLVISQAPISSPPPKKSSVSHPNSSSLQSLSSASSNYPTTSSSLSSCSFLSSASSRSSSVLSSELDRSGENPHITRHDYPIAAANSRMGLSLPRRCYIGGNKPNGPRQHPPSPERVAKPTSQKRARCSSPSNLARQKSFRREPDRPIVSSSASKLAHQRSSRREPNRPIVSSSSSNLAHQRSFPRELDRPVSRSSRDLRPISPSPSRRYKGEAITTSMRRENCSIRPQSPSSVNSSRHGGGSKNLAGKRENGNIKGIGSKLEGLAIGELLSGQEMDWMPIEDVNNPHIALDFCLELSGCLELDWKVIQPMTKRNN</sequence>
<feature type="region of interest" description="Disordered" evidence="1">
    <location>
        <begin position="1"/>
        <end position="30"/>
    </location>
</feature>
<feature type="region of interest" description="Disordered" evidence="1">
    <location>
        <begin position="131"/>
        <end position="289"/>
    </location>
</feature>
<feature type="compositionally biased region" description="Basic and acidic residues" evidence="1">
    <location>
        <begin position="221"/>
        <end position="237"/>
    </location>
</feature>
<proteinExistence type="predicted"/>